<keyword evidence="3" id="KW-1185">Reference proteome</keyword>
<sequence length="59" mass="6533">MWHLIIALFMAGSFSMQLTTQVKQPIEGNIIVKGERPKGGDKGDIRPPIPKPKGLRYTA</sequence>
<evidence type="ECO:0000256" key="1">
    <source>
        <dbReference type="SAM" id="MobiDB-lite"/>
    </source>
</evidence>
<evidence type="ECO:0000313" key="3">
    <source>
        <dbReference type="Proteomes" id="UP000625283"/>
    </source>
</evidence>
<feature type="region of interest" description="Disordered" evidence="1">
    <location>
        <begin position="32"/>
        <end position="59"/>
    </location>
</feature>
<reference evidence="2 3" key="1">
    <citation type="submission" date="2021-01" db="EMBL/GenBank/DDBJ databases">
        <title>C459-1 draft genome sequence.</title>
        <authorList>
            <person name="Zhang X.-F."/>
        </authorList>
    </citation>
    <scope>NUCLEOTIDE SEQUENCE [LARGE SCALE GENOMIC DNA]</scope>
    <source>
        <strain evidence="3">C459-1</strain>
    </source>
</reference>
<feature type="compositionally biased region" description="Basic and acidic residues" evidence="1">
    <location>
        <begin position="33"/>
        <end position="45"/>
    </location>
</feature>
<gene>
    <name evidence="2" type="ORF">JKG61_19845</name>
</gene>
<dbReference type="EMBL" id="JAERTY010000012">
    <property type="protein sequence ID" value="MBL1411021.1"/>
    <property type="molecule type" value="Genomic_DNA"/>
</dbReference>
<accession>A0ABS1R8G6</accession>
<dbReference type="Proteomes" id="UP000625283">
    <property type="component" value="Unassembled WGS sequence"/>
</dbReference>
<proteinExistence type="predicted"/>
<protein>
    <submittedName>
        <fullName evidence="2">Uncharacterized protein</fullName>
    </submittedName>
</protein>
<dbReference type="RefSeq" id="WP_202104754.1">
    <property type="nucleotide sequence ID" value="NZ_JAERTY010000012.1"/>
</dbReference>
<name>A0ABS1R8G6_9SPHI</name>
<comment type="caution">
    <text evidence="2">The sequence shown here is derived from an EMBL/GenBank/DDBJ whole genome shotgun (WGS) entry which is preliminary data.</text>
</comment>
<evidence type="ECO:0000313" key="2">
    <source>
        <dbReference type="EMBL" id="MBL1411021.1"/>
    </source>
</evidence>
<organism evidence="2 3">
    <name type="scientific">Sphingobacterium faecale</name>
    <dbReference type="NCBI Taxonomy" id="2803775"/>
    <lineage>
        <taxon>Bacteria</taxon>
        <taxon>Pseudomonadati</taxon>
        <taxon>Bacteroidota</taxon>
        <taxon>Sphingobacteriia</taxon>
        <taxon>Sphingobacteriales</taxon>
        <taxon>Sphingobacteriaceae</taxon>
        <taxon>Sphingobacterium</taxon>
    </lineage>
</organism>